<evidence type="ECO:0000256" key="2">
    <source>
        <dbReference type="ARBA" id="ARBA00023125"/>
    </source>
</evidence>
<dbReference type="InterPro" id="IPR036390">
    <property type="entry name" value="WH_DNA-bd_sf"/>
</dbReference>
<evidence type="ECO:0000259" key="4">
    <source>
        <dbReference type="PROSITE" id="PS50949"/>
    </source>
</evidence>
<proteinExistence type="predicted"/>
<feature type="domain" description="HTH gntR-type" evidence="4">
    <location>
        <begin position="18"/>
        <end position="86"/>
    </location>
</feature>
<evidence type="ECO:0000256" key="3">
    <source>
        <dbReference type="ARBA" id="ARBA00023163"/>
    </source>
</evidence>
<dbReference type="PROSITE" id="PS50949">
    <property type="entry name" value="HTH_GNTR"/>
    <property type="match status" value="1"/>
</dbReference>
<gene>
    <name evidence="5" type="ORF">ATN84_25280</name>
</gene>
<dbReference type="EMBL" id="LNTU01000011">
    <property type="protein sequence ID" value="KXF77854.1"/>
    <property type="molecule type" value="Genomic_DNA"/>
</dbReference>
<name>A0A135HXC5_9HYPH</name>
<dbReference type="PANTHER" id="PTHR43537">
    <property type="entry name" value="TRANSCRIPTIONAL REGULATOR, GNTR FAMILY"/>
    <property type="match status" value="1"/>
</dbReference>
<dbReference type="RefSeq" id="WP_068881356.1">
    <property type="nucleotide sequence ID" value="NZ_LNTU01000011.1"/>
</dbReference>
<dbReference type="STRING" id="1494590.ATN84_25280"/>
<organism evidence="5 6">
    <name type="scientific">Paramesorhizobium deserti</name>
    <dbReference type="NCBI Taxonomy" id="1494590"/>
    <lineage>
        <taxon>Bacteria</taxon>
        <taxon>Pseudomonadati</taxon>
        <taxon>Pseudomonadota</taxon>
        <taxon>Alphaproteobacteria</taxon>
        <taxon>Hyphomicrobiales</taxon>
        <taxon>Phyllobacteriaceae</taxon>
        <taxon>Paramesorhizobium</taxon>
    </lineage>
</organism>
<evidence type="ECO:0000313" key="5">
    <source>
        <dbReference type="EMBL" id="KXF77854.1"/>
    </source>
</evidence>
<dbReference type="CDD" id="cd07377">
    <property type="entry name" value="WHTH_GntR"/>
    <property type="match status" value="1"/>
</dbReference>
<dbReference type="AlphaFoldDB" id="A0A135HXC5"/>
<dbReference type="GO" id="GO:0003700">
    <property type="term" value="F:DNA-binding transcription factor activity"/>
    <property type="evidence" value="ECO:0007669"/>
    <property type="project" value="InterPro"/>
</dbReference>
<dbReference type="InterPro" id="IPR011711">
    <property type="entry name" value="GntR_C"/>
</dbReference>
<dbReference type="InterPro" id="IPR036388">
    <property type="entry name" value="WH-like_DNA-bd_sf"/>
</dbReference>
<comment type="caution">
    <text evidence="5">The sequence shown here is derived from an EMBL/GenBank/DDBJ whole genome shotgun (WGS) entry which is preliminary data.</text>
</comment>
<dbReference type="PANTHER" id="PTHR43537:SF53">
    <property type="entry name" value="HTH-TYPE TRANSCRIPTIONAL REPRESSOR NANR"/>
    <property type="match status" value="1"/>
</dbReference>
<keyword evidence="1" id="KW-0805">Transcription regulation</keyword>
<reference evidence="5 6" key="1">
    <citation type="submission" date="2015-11" db="EMBL/GenBank/DDBJ databases">
        <title>Draft genome sequence of Paramesorhizobium deserti A-3-E, a strain highly resistant to diverse beta-lactam antibiotics.</title>
        <authorList>
            <person name="Lv R."/>
            <person name="Yang X."/>
            <person name="Fang N."/>
            <person name="Guo J."/>
            <person name="Luo X."/>
            <person name="Peng F."/>
            <person name="Yang R."/>
            <person name="Cui Y."/>
            <person name="Fang C."/>
            <person name="Song Y."/>
        </authorList>
    </citation>
    <scope>NUCLEOTIDE SEQUENCE [LARGE SCALE GENOMIC DNA]</scope>
    <source>
        <strain evidence="5 6">A-3-E</strain>
    </source>
</reference>
<dbReference type="Pfam" id="PF00392">
    <property type="entry name" value="GntR"/>
    <property type="match status" value="1"/>
</dbReference>
<sequence>MPTATLPGDASTAVTVPRQSVQEIADELIRLIRRGDIGQDDALPTERELCARYDASRPTIREALALVQHRGYIDAGGGRRPRAKRPALADVLRNAGGTIRDILGDVESNAHLEQMRGFIEVGAVREAASRAGTVDIARIGAALDNNRQAIGTPAFAQTDIMFHRAIVAVAANPVILTLHDMFVSDLLAARPAEKDPATHDRIVYDEHRAIFEALIRRDGHAAIDEMDRHLARSFRDRLARPGP</sequence>
<evidence type="ECO:0000256" key="1">
    <source>
        <dbReference type="ARBA" id="ARBA00023015"/>
    </source>
</evidence>
<dbReference type="SUPFAM" id="SSF48008">
    <property type="entry name" value="GntR ligand-binding domain-like"/>
    <property type="match status" value="1"/>
</dbReference>
<dbReference type="GO" id="GO:0003677">
    <property type="term" value="F:DNA binding"/>
    <property type="evidence" value="ECO:0007669"/>
    <property type="project" value="UniProtKB-KW"/>
</dbReference>
<dbReference type="OrthoDB" id="9028214at2"/>
<protein>
    <submittedName>
        <fullName evidence="5">Transcriptional regulator</fullName>
    </submittedName>
</protein>
<dbReference type="Gene3D" id="1.20.120.530">
    <property type="entry name" value="GntR ligand-binding domain-like"/>
    <property type="match status" value="1"/>
</dbReference>
<dbReference type="Proteomes" id="UP000070107">
    <property type="component" value="Unassembled WGS sequence"/>
</dbReference>
<dbReference type="PRINTS" id="PR00035">
    <property type="entry name" value="HTHGNTR"/>
</dbReference>
<dbReference type="Gene3D" id="1.10.10.10">
    <property type="entry name" value="Winged helix-like DNA-binding domain superfamily/Winged helix DNA-binding domain"/>
    <property type="match status" value="1"/>
</dbReference>
<dbReference type="InterPro" id="IPR000524">
    <property type="entry name" value="Tscrpt_reg_HTH_GntR"/>
</dbReference>
<keyword evidence="6" id="KW-1185">Reference proteome</keyword>
<accession>A0A135HXC5</accession>
<evidence type="ECO:0000313" key="6">
    <source>
        <dbReference type="Proteomes" id="UP000070107"/>
    </source>
</evidence>
<dbReference type="Pfam" id="PF07729">
    <property type="entry name" value="FCD"/>
    <property type="match status" value="1"/>
</dbReference>
<dbReference type="SUPFAM" id="SSF46785">
    <property type="entry name" value="Winged helix' DNA-binding domain"/>
    <property type="match status" value="1"/>
</dbReference>
<dbReference type="InterPro" id="IPR008920">
    <property type="entry name" value="TF_FadR/GntR_C"/>
</dbReference>
<dbReference type="SMART" id="SM00895">
    <property type="entry name" value="FCD"/>
    <property type="match status" value="1"/>
</dbReference>
<dbReference type="SMART" id="SM00345">
    <property type="entry name" value="HTH_GNTR"/>
    <property type="match status" value="1"/>
</dbReference>
<keyword evidence="2" id="KW-0238">DNA-binding</keyword>
<keyword evidence="3" id="KW-0804">Transcription</keyword>